<sequence length="62" mass="6446">MDDFNNRNKNGGFGQNMTPETRQALKWGAIGAVIAIPVPFVGPVIGGLIGGGLGYARAKGKF</sequence>
<keyword evidence="3" id="KW-1185">Reference proteome</keyword>
<evidence type="ECO:0000256" key="1">
    <source>
        <dbReference type="SAM" id="Phobius"/>
    </source>
</evidence>
<comment type="caution">
    <text evidence="2">The sequence shown here is derived from an EMBL/GenBank/DDBJ whole genome shotgun (WGS) entry which is preliminary data.</text>
</comment>
<keyword evidence="1" id="KW-1133">Transmembrane helix</keyword>
<protein>
    <submittedName>
        <fullName evidence="2">Uncharacterized protein</fullName>
    </submittedName>
</protein>
<proteinExistence type="predicted"/>
<evidence type="ECO:0000313" key="3">
    <source>
        <dbReference type="Proteomes" id="UP001259803"/>
    </source>
</evidence>
<keyword evidence="1" id="KW-0812">Transmembrane</keyword>
<dbReference type="Proteomes" id="UP001259803">
    <property type="component" value="Unassembled WGS sequence"/>
</dbReference>
<dbReference type="EMBL" id="JAVRHS010000001">
    <property type="protein sequence ID" value="MDT0575099.1"/>
    <property type="molecule type" value="Genomic_DNA"/>
</dbReference>
<organism evidence="2 3">
    <name type="scientific">Croceicoccus esteveae</name>
    <dbReference type="NCBI Taxonomy" id="3075597"/>
    <lineage>
        <taxon>Bacteria</taxon>
        <taxon>Pseudomonadati</taxon>
        <taxon>Pseudomonadota</taxon>
        <taxon>Alphaproteobacteria</taxon>
        <taxon>Sphingomonadales</taxon>
        <taxon>Erythrobacteraceae</taxon>
        <taxon>Croceicoccus</taxon>
    </lineage>
</organism>
<name>A0ABU2ZHN0_9SPHN</name>
<keyword evidence="1" id="KW-0472">Membrane</keyword>
<gene>
    <name evidence="2" type="ORF">RM533_02735</name>
</gene>
<evidence type="ECO:0000313" key="2">
    <source>
        <dbReference type="EMBL" id="MDT0575099.1"/>
    </source>
</evidence>
<accession>A0ABU2ZHN0</accession>
<dbReference type="RefSeq" id="WP_311339640.1">
    <property type="nucleotide sequence ID" value="NZ_JAVRHS010000001.1"/>
</dbReference>
<reference evidence="2 3" key="1">
    <citation type="submission" date="2023-09" db="EMBL/GenBank/DDBJ databases">
        <authorList>
            <person name="Rey-Velasco X."/>
        </authorList>
    </citation>
    <scope>NUCLEOTIDE SEQUENCE [LARGE SCALE GENOMIC DNA]</scope>
    <source>
        <strain evidence="2 3">F390</strain>
    </source>
</reference>
<feature type="transmembrane region" description="Helical" evidence="1">
    <location>
        <begin position="27"/>
        <end position="56"/>
    </location>
</feature>